<evidence type="ECO:0000313" key="2">
    <source>
        <dbReference type="EMBL" id="OQS03679.1"/>
    </source>
</evidence>
<comment type="caution">
    <text evidence="2">The sequence shown here is derived from an EMBL/GenBank/DDBJ whole genome shotgun (WGS) entry which is preliminary data.</text>
</comment>
<organism evidence="2 3">
    <name type="scientific">Thraustotheca clavata</name>
    <dbReference type="NCBI Taxonomy" id="74557"/>
    <lineage>
        <taxon>Eukaryota</taxon>
        <taxon>Sar</taxon>
        <taxon>Stramenopiles</taxon>
        <taxon>Oomycota</taxon>
        <taxon>Saprolegniomycetes</taxon>
        <taxon>Saprolegniales</taxon>
        <taxon>Achlyaceae</taxon>
        <taxon>Thraustotheca</taxon>
    </lineage>
</organism>
<dbReference type="PROSITE" id="PS50011">
    <property type="entry name" value="PROTEIN_KINASE_DOM"/>
    <property type="match status" value="1"/>
</dbReference>
<dbReference type="InterPro" id="IPR001245">
    <property type="entry name" value="Ser-Thr/Tyr_kinase_cat_dom"/>
</dbReference>
<dbReference type="SUPFAM" id="SSF56112">
    <property type="entry name" value="Protein kinase-like (PK-like)"/>
    <property type="match status" value="1"/>
</dbReference>
<evidence type="ECO:0000259" key="1">
    <source>
        <dbReference type="PROSITE" id="PS50011"/>
    </source>
</evidence>
<dbReference type="Proteomes" id="UP000243217">
    <property type="component" value="Unassembled WGS sequence"/>
</dbReference>
<sequence>MYKNEVVAIKKVIKRNDNTNELEREILAMQQCRSQYLLHLVGVSELNTHEVKLVLHYMDGGDLQLYLVKKRKNVATQQ</sequence>
<feature type="domain" description="Protein kinase" evidence="1">
    <location>
        <begin position="1"/>
        <end position="78"/>
    </location>
</feature>
<name>A0A1W0A0D6_9STRA</name>
<accession>A0A1W0A0D6</accession>
<dbReference type="InterPro" id="IPR000719">
    <property type="entry name" value="Prot_kinase_dom"/>
</dbReference>
<proteinExistence type="predicted"/>
<evidence type="ECO:0000313" key="3">
    <source>
        <dbReference type="Proteomes" id="UP000243217"/>
    </source>
</evidence>
<dbReference type="AlphaFoldDB" id="A0A1W0A0D6"/>
<dbReference type="InterPro" id="IPR011009">
    <property type="entry name" value="Kinase-like_dom_sf"/>
</dbReference>
<dbReference type="GO" id="GO:0004672">
    <property type="term" value="F:protein kinase activity"/>
    <property type="evidence" value="ECO:0007669"/>
    <property type="project" value="InterPro"/>
</dbReference>
<dbReference type="Gene3D" id="1.10.510.10">
    <property type="entry name" value="Transferase(Phosphotransferase) domain 1"/>
    <property type="match status" value="1"/>
</dbReference>
<dbReference type="EMBL" id="JNBS01000805">
    <property type="protein sequence ID" value="OQS03679.1"/>
    <property type="molecule type" value="Genomic_DNA"/>
</dbReference>
<dbReference type="Pfam" id="PF07714">
    <property type="entry name" value="PK_Tyr_Ser-Thr"/>
    <property type="match status" value="1"/>
</dbReference>
<gene>
    <name evidence="2" type="ORF">THRCLA_21105</name>
</gene>
<protein>
    <recommendedName>
        <fullName evidence="1">Protein kinase domain-containing protein</fullName>
    </recommendedName>
</protein>
<reference evidence="2 3" key="1">
    <citation type="journal article" date="2014" name="Genome Biol. Evol.">
        <title>The secreted proteins of Achlya hypogyna and Thraustotheca clavata identify the ancestral oomycete secretome and reveal gene acquisitions by horizontal gene transfer.</title>
        <authorList>
            <person name="Misner I."/>
            <person name="Blouin N."/>
            <person name="Leonard G."/>
            <person name="Richards T.A."/>
            <person name="Lane C.E."/>
        </authorList>
    </citation>
    <scope>NUCLEOTIDE SEQUENCE [LARGE SCALE GENOMIC DNA]</scope>
    <source>
        <strain evidence="2 3">ATCC 34112</strain>
    </source>
</reference>
<dbReference type="GO" id="GO:0005524">
    <property type="term" value="F:ATP binding"/>
    <property type="evidence" value="ECO:0007669"/>
    <property type="project" value="InterPro"/>
</dbReference>
<keyword evidence="3" id="KW-1185">Reference proteome</keyword>